<dbReference type="PANTHER" id="PTHR47634">
    <property type="entry name" value="PROTEIN KINASE DOMAIN-CONTAINING PROTEIN-RELATED"/>
    <property type="match status" value="1"/>
</dbReference>
<dbReference type="GO" id="GO:0005634">
    <property type="term" value="C:nucleus"/>
    <property type="evidence" value="ECO:0007669"/>
    <property type="project" value="TreeGrafter"/>
</dbReference>
<protein>
    <recommendedName>
        <fullName evidence="1">non-specific serine/threonine protein kinase</fullName>
        <ecNumber evidence="1">2.7.11.1</ecNumber>
    </recommendedName>
</protein>
<dbReference type="InterPro" id="IPR000719">
    <property type="entry name" value="Prot_kinase_dom"/>
</dbReference>
<evidence type="ECO:0000256" key="2">
    <source>
        <dbReference type="ARBA" id="ARBA00022527"/>
    </source>
</evidence>
<dbReference type="Gene3D" id="1.10.510.10">
    <property type="entry name" value="Transferase(Phosphotransferase) domain 1"/>
    <property type="match status" value="1"/>
</dbReference>
<dbReference type="InterPro" id="IPR051334">
    <property type="entry name" value="SRPK"/>
</dbReference>
<dbReference type="Gene3D" id="3.30.200.20">
    <property type="entry name" value="Phosphorylase Kinase, domain 1"/>
    <property type="match status" value="1"/>
</dbReference>
<evidence type="ECO:0000256" key="7">
    <source>
        <dbReference type="ARBA" id="ARBA00047899"/>
    </source>
</evidence>
<keyword evidence="5 11" id="KW-0418">Kinase</keyword>
<dbReference type="GO" id="GO:0005737">
    <property type="term" value="C:cytoplasm"/>
    <property type="evidence" value="ECO:0007669"/>
    <property type="project" value="TreeGrafter"/>
</dbReference>
<evidence type="ECO:0000256" key="4">
    <source>
        <dbReference type="ARBA" id="ARBA00022741"/>
    </source>
</evidence>
<evidence type="ECO:0000256" key="6">
    <source>
        <dbReference type="ARBA" id="ARBA00022840"/>
    </source>
</evidence>
<dbReference type="GO" id="GO:0004674">
    <property type="term" value="F:protein serine/threonine kinase activity"/>
    <property type="evidence" value="ECO:0007669"/>
    <property type="project" value="UniProtKB-KW"/>
</dbReference>
<feature type="non-terminal residue" evidence="11">
    <location>
        <position position="154"/>
    </location>
</feature>
<dbReference type="GO" id="GO:0000245">
    <property type="term" value="P:spliceosomal complex assembly"/>
    <property type="evidence" value="ECO:0007669"/>
    <property type="project" value="TreeGrafter"/>
</dbReference>
<keyword evidence="6 9" id="KW-0067">ATP-binding</keyword>
<keyword evidence="2" id="KW-0723">Serine/threonine-protein kinase</keyword>
<evidence type="ECO:0000256" key="1">
    <source>
        <dbReference type="ARBA" id="ARBA00012513"/>
    </source>
</evidence>
<feature type="non-terminal residue" evidence="11">
    <location>
        <position position="1"/>
    </location>
</feature>
<sequence length="154" mass="17351">YHPVHPGDVFHHGRYVVLRKLGWGHFSTVWLALDRHLGDRPVALKIVKSSKHYTESALDEIELLQRVVDANPNSPYRATVVSLLSTFSHTGPNGTHVCMSFEILGPNLLTLIRHHHRGIPVDIVKRIVKQILGALAYLHEECGIIHTDLKPENV</sequence>
<dbReference type="PROSITE" id="PS00107">
    <property type="entry name" value="PROTEIN_KINASE_ATP"/>
    <property type="match status" value="1"/>
</dbReference>
<evidence type="ECO:0000313" key="12">
    <source>
        <dbReference type="Proteomes" id="UP000268535"/>
    </source>
</evidence>
<dbReference type="Pfam" id="PF00069">
    <property type="entry name" value="Pkinase"/>
    <property type="match status" value="1"/>
</dbReference>
<reference evidence="12" key="1">
    <citation type="journal article" date="2018" name="Nat. Microbiol.">
        <title>Leveraging single-cell genomics to expand the fungal tree of life.</title>
        <authorList>
            <person name="Ahrendt S.R."/>
            <person name="Quandt C.A."/>
            <person name="Ciobanu D."/>
            <person name="Clum A."/>
            <person name="Salamov A."/>
            <person name="Andreopoulos B."/>
            <person name="Cheng J.F."/>
            <person name="Woyke T."/>
            <person name="Pelin A."/>
            <person name="Henrissat B."/>
            <person name="Reynolds N.K."/>
            <person name="Benny G.L."/>
            <person name="Smith M.E."/>
            <person name="James T.Y."/>
            <person name="Grigoriev I.V."/>
        </authorList>
    </citation>
    <scope>NUCLEOTIDE SEQUENCE [LARGE SCALE GENOMIC DNA]</scope>
    <source>
        <strain evidence="12">ATCC 52028</strain>
    </source>
</reference>
<dbReference type="Proteomes" id="UP000268535">
    <property type="component" value="Unassembled WGS sequence"/>
</dbReference>
<dbReference type="FunFam" id="3.30.200.20:FF:000770">
    <property type="entry name" value="SRSF protein kinase 2"/>
    <property type="match status" value="1"/>
</dbReference>
<evidence type="ECO:0000313" key="11">
    <source>
        <dbReference type="EMBL" id="RKO95061.1"/>
    </source>
</evidence>
<accession>A0A4P9WPJ8</accession>
<organism evidence="11 12">
    <name type="scientific">Caulochytrium protostelioides</name>
    <dbReference type="NCBI Taxonomy" id="1555241"/>
    <lineage>
        <taxon>Eukaryota</taxon>
        <taxon>Fungi</taxon>
        <taxon>Fungi incertae sedis</taxon>
        <taxon>Chytridiomycota</taxon>
        <taxon>Chytridiomycota incertae sedis</taxon>
        <taxon>Chytridiomycetes</taxon>
        <taxon>Caulochytriales</taxon>
        <taxon>Caulochytriaceae</taxon>
        <taxon>Caulochytrium</taxon>
    </lineage>
</organism>
<dbReference type="InterPro" id="IPR017441">
    <property type="entry name" value="Protein_kinase_ATP_BS"/>
</dbReference>
<dbReference type="PANTHER" id="PTHR47634:SF9">
    <property type="entry name" value="PROTEIN KINASE DOMAIN-CONTAINING PROTEIN-RELATED"/>
    <property type="match status" value="1"/>
</dbReference>
<name>A0A4P9WPJ8_9FUNG</name>
<evidence type="ECO:0000259" key="10">
    <source>
        <dbReference type="PROSITE" id="PS50011"/>
    </source>
</evidence>
<dbReference type="AlphaFoldDB" id="A0A4P9WPJ8"/>
<comment type="catalytic activity">
    <reaction evidence="7">
        <text>L-threonyl-[protein] + ATP = O-phospho-L-threonyl-[protein] + ADP + H(+)</text>
        <dbReference type="Rhea" id="RHEA:46608"/>
        <dbReference type="Rhea" id="RHEA-COMP:11060"/>
        <dbReference type="Rhea" id="RHEA-COMP:11605"/>
        <dbReference type="ChEBI" id="CHEBI:15378"/>
        <dbReference type="ChEBI" id="CHEBI:30013"/>
        <dbReference type="ChEBI" id="CHEBI:30616"/>
        <dbReference type="ChEBI" id="CHEBI:61977"/>
        <dbReference type="ChEBI" id="CHEBI:456216"/>
        <dbReference type="EC" id="2.7.11.1"/>
    </reaction>
</comment>
<evidence type="ECO:0000256" key="9">
    <source>
        <dbReference type="PROSITE-ProRule" id="PRU10141"/>
    </source>
</evidence>
<dbReference type="EC" id="2.7.11.1" evidence="1"/>
<gene>
    <name evidence="11" type="ORF">CAUPRSCDRAFT_2635</name>
</gene>
<keyword evidence="4 9" id="KW-0547">Nucleotide-binding</keyword>
<dbReference type="GO" id="GO:0005524">
    <property type="term" value="F:ATP binding"/>
    <property type="evidence" value="ECO:0007669"/>
    <property type="project" value="UniProtKB-UniRule"/>
</dbReference>
<dbReference type="InterPro" id="IPR011009">
    <property type="entry name" value="Kinase-like_dom_sf"/>
</dbReference>
<evidence type="ECO:0000256" key="5">
    <source>
        <dbReference type="ARBA" id="ARBA00022777"/>
    </source>
</evidence>
<feature type="binding site" evidence="9">
    <location>
        <position position="45"/>
    </location>
    <ligand>
        <name>ATP</name>
        <dbReference type="ChEBI" id="CHEBI:30616"/>
    </ligand>
</feature>
<dbReference type="SMART" id="SM00220">
    <property type="entry name" value="S_TKc"/>
    <property type="match status" value="1"/>
</dbReference>
<feature type="domain" description="Protein kinase" evidence="10">
    <location>
        <begin position="15"/>
        <end position="154"/>
    </location>
</feature>
<evidence type="ECO:0000256" key="8">
    <source>
        <dbReference type="ARBA" id="ARBA00048679"/>
    </source>
</evidence>
<proteinExistence type="predicted"/>
<evidence type="ECO:0000256" key="3">
    <source>
        <dbReference type="ARBA" id="ARBA00022679"/>
    </source>
</evidence>
<dbReference type="GO" id="GO:0050684">
    <property type="term" value="P:regulation of mRNA processing"/>
    <property type="evidence" value="ECO:0007669"/>
    <property type="project" value="TreeGrafter"/>
</dbReference>
<dbReference type="SUPFAM" id="SSF56112">
    <property type="entry name" value="Protein kinase-like (PK-like)"/>
    <property type="match status" value="1"/>
</dbReference>
<keyword evidence="3" id="KW-0808">Transferase</keyword>
<comment type="catalytic activity">
    <reaction evidence="8">
        <text>L-seryl-[protein] + ATP = O-phospho-L-seryl-[protein] + ADP + H(+)</text>
        <dbReference type="Rhea" id="RHEA:17989"/>
        <dbReference type="Rhea" id="RHEA-COMP:9863"/>
        <dbReference type="Rhea" id="RHEA-COMP:11604"/>
        <dbReference type="ChEBI" id="CHEBI:15378"/>
        <dbReference type="ChEBI" id="CHEBI:29999"/>
        <dbReference type="ChEBI" id="CHEBI:30616"/>
        <dbReference type="ChEBI" id="CHEBI:83421"/>
        <dbReference type="ChEBI" id="CHEBI:456216"/>
        <dbReference type="EC" id="2.7.11.1"/>
    </reaction>
</comment>
<dbReference type="PROSITE" id="PS50011">
    <property type="entry name" value="PROTEIN_KINASE_DOM"/>
    <property type="match status" value="1"/>
</dbReference>
<dbReference type="EMBL" id="ML013292">
    <property type="protein sequence ID" value="RKO95061.1"/>
    <property type="molecule type" value="Genomic_DNA"/>
</dbReference>